<organism evidence="2 3">
    <name type="scientific">Piliocolobus tephrosceles</name>
    <name type="common">Ugandan red Colobus</name>
    <dbReference type="NCBI Taxonomy" id="591936"/>
    <lineage>
        <taxon>Eukaryota</taxon>
        <taxon>Metazoa</taxon>
        <taxon>Chordata</taxon>
        <taxon>Craniata</taxon>
        <taxon>Vertebrata</taxon>
        <taxon>Euteleostomi</taxon>
        <taxon>Mammalia</taxon>
        <taxon>Eutheria</taxon>
        <taxon>Euarchontoglires</taxon>
        <taxon>Primates</taxon>
        <taxon>Haplorrhini</taxon>
        <taxon>Catarrhini</taxon>
        <taxon>Cercopithecidae</taxon>
        <taxon>Colobinae</taxon>
        <taxon>Piliocolobus</taxon>
    </lineage>
</organism>
<dbReference type="InterPro" id="IPR001909">
    <property type="entry name" value="KRAB"/>
</dbReference>
<dbReference type="InterPro" id="IPR036051">
    <property type="entry name" value="KRAB_dom_sf"/>
</dbReference>
<dbReference type="Proteomes" id="UP000694416">
    <property type="component" value="Unplaced"/>
</dbReference>
<dbReference type="Ensembl" id="ENSPTET00000010690.1">
    <property type="protein sequence ID" value="ENSPTEP00000006973.1"/>
    <property type="gene ID" value="ENSPTEG00000007984.1"/>
</dbReference>
<dbReference type="SMART" id="SM00349">
    <property type="entry name" value="KRAB"/>
    <property type="match status" value="1"/>
</dbReference>
<evidence type="ECO:0000259" key="1">
    <source>
        <dbReference type="PROSITE" id="PS50805"/>
    </source>
</evidence>
<evidence type="ECO:0000313" key="3">
    <source>
        <dbReference type="Proteomes" id="UP000694416"/>
    </source>
</evidence>
<dbReference type="GO" id="GO:0006355">
    <property type="term" value="P:regulation of DNA-templated transcription"/>
    <property type="evidence" value="ECO:0007669"/>
    <property type="project" value="InterPro"/>
</dbReference>
<accession>A0A8C9GLD7</accession>
<protein>
    <recommendedName>
        <fullName evidence="1">KRAB domain-containing protein</fullName>
    </recommendedName>
</protein>
<evidence type="ECO:0000313" key="2">
    <source>
        <dbReference type="Ensembl" id="ENSPTEP00000006973.1"/>
    </source>
</evidence>
<dbReference type="Gene3D" id="6.10.140.140">
    <property type="match status" value="1"/>
</dbReference>
<sequence length="79" mass="9173">MDLVAFEDVAVTFTQQRWALLDPSQNFYRDVMQEIVINLASTETNGNINIEDHCSTFCQIHERSHIEEKSMNVRNVESI</sequence>
<keyword evidence="3" id="KW-1185">Reference proteome</keyword>
<dbReference type="PROSITE" id="PS50805">
    <property type="entry name" value="KRAB"/>
    <property type="match status" value="1"/>
</dbReference>
<reference evidence="2" key="1">
    <citation type="submission" date="2025-08" db="UniProtKB">
        <authorList>
            <consortium name="Ensembl"/>
        </authorList>
    </citation>
    <scope>IDENTIFICATION</scope>
</reference>
<proteinExistence type="predicted"/>
<dbReference type="AlphaFoldDB" id="A0A8C9GLD7"/>
<dbReference type="Pfam" id="PF01352">
    <property type="entry name" value="KRAB"/>
    <property type="match status" value="1"/>
</dbReference>
<dbReference type="CDD" id="cd07765">
    <property type="entry name" value="KRAB_A-box"/>
    <property type="match status" value="1"/>
</dbReference>
<name>A0A8C9GLD7_9PRIM</name>
<dbReference type="PANTHER" id="PTHR23232:SF142">
    <property type="entry name" value="GASTRULA ZINC FINGER PROTEIN XLCGF57.1-LIKE-RELATED"/>
    <property type="match status" value="1"/>
</dbReference>
<dbReference type="InterPro" id="IPR050169">
    <property type="entry name" value="Krueppel_C2H2_ZnF"/>
</dbReference>
<dbReference type="SUPFAM" id="SSF109640">
    <property type="entry name" value="KRAB domain (Kruppel-associated box)"/>
    <property type="match status" value="1"/>
</dbReference>
<feature type="domain" description="KRAB" evidence="1">
    <location>
        <begin position="4"/>
        <end position="76"/>
    </location>
</feature>
<reference evidence="2" key="2">
    <citation type="submission" date="2025-09" db="UniProtKB">
        <authorList>
            <consortium name="Ensembl"/>
        </authorList>
    </citation>
    <scope>IDENTIFICATION</scope>
</reference>
<dbReference type="PANTHER" id="PTHR23232">
    <property type="entry name" value="KRAB DOMAIN C2H2 ZINC FINGER"/>
    <property type="match status" value="1"/>
</dbReference>